<dbReference type="Proteomes" id="UP000694380">
    <property type="component" value="Unplaced"/>
</dbReference>
<keyword evidence="3" id="KW-1185">Reference proteome</keyword>
<reference evidence="2" key="2">
    <citation type="submission" date="2025-09" db="UniProtKB">
        <authorList>
            <consortium name="Ensembl"/>
        </authorList>
    </citation>
    <scope>IDENTIFICATION</scope>
</reference>
<evidence type="ECO:0000313" key="3">
    <source>
        <dbReference type="Proteomes" id="UP000694380"/>
    </source>
</evidence>
<evidence type="ECO:0000313" key="2">
    <source>
        <dbReference type="Ensembl" id="ENSCPBP00000031218.1"/>
    </source>
</evidence>
<dbReference type="CDD" id="cd07765">
    <property type="entry name" value="KRAB_A-box"/>
    <property type="match status" value="1"/>
</dbReference>
<name>A0A8C3IB41_CHRPI</name>
<organism evidence="2 3">
    <name type="scientific">Chrysemys picta bellii</name>
    <name type="common">Western painted turtle</name>
    <name type="synonym">Emys bellii</name>
    <dbReference type="NCBI Taxonomy" id="8478"/>
    <lineage>
        <taxon>Eukaryota</taxon>
        <taxon>Metazoa</taxon>
        <taxon>Chordata</taxon>
        <taxon>Craniata</taxon>
        <taxon>Vertebrata</taxon>
        <taxon>Euteleostomi</taxon>
        <taxon>Archelosauria</taxon>
        <taxon>Testudinata</taxon>
        <taxon>Testudines</taxon>
        <taxon>Cryptodira</taxon>
        <taxon>Durocryptodira</taxon>
        <taxon>Testudinoidea</taxon>
        <taxon>Emydidae</taxon>
        <taxon>Chrysemys</taxon>
    </lineage>
</organism>
<dbReference type="Ensembl" id="ENSCPBT00000036726.1">
    <property type="protein sequence ID" value="ENSCPBP00000031218.1"/>
    <property type="gene ID" value="ENSCPBG00000021913.1"/>
</dbReference>
<protein>
    <recommendedName>
        <fullName evidence="1">KRAB domain-containing protein</fullName>
    </recommendedName>
</protein>
<dbReference type="InterPro" id="IPR036051">
    <property type="entry name" value="KRAB_dom_sf"/>
</dbReference>
<dbReference type="GO" id="GO:0006355">
    <property type="term" value="P:regulation of DNA-templated transcription"/>
    <property type="evidence" value="ECO:0007669"/>
    <property type="project" value="InterPro"/>
</dbReference>
<evidence type="ECO:0000259" key="1">
    <source>
        <dbReference type="Pfam" id="PF01352"/>
    </source>
</evidence>
<accession>A0A8C3IB41</accession>
<feature type="domain" description="KRAB" evidence="1">
    <location>
        <begin position="11"/>
        <end position="35"/>
    </location>
</feature>
<dbReference type="InterPro" id="IPR001909">
    <property type="entry name" value="KRAB"/>
</dbReference>
<dbReference type="Pfam" id="PF01352">
    <property type="entry name" value="KRAB"/>
    <property type="match status" value="1"/>
</dbReference>
<reference evidence="2" key="1">
    <citation type="submission" date="2025-08" db="UniProtKB">
        <authorList>
            <consortium name="Ensembl"/>
        </authorList>
    </citation>
    <scope>IDENTIFICATION</scope>
</reference>
<dbReference type="Gene3D" id="6.10.140.140">
    <property type="match status" value="1"/>
</dbReference>
<sequence length="119" mass="12857">AAGEAEQQGREERWALLDLCQRALYRDDMQENYETSLKTQVLVHHAASAARALLQRCKYSTSPRGIACSAVSERAALQALITLALYSAVLTALGGGRIFTPLSSASCSAVQRQCSQGLR</sequence>
<dbReference type="SUPFAM" id="SSF109640">
    <property type="entry name" value="KRAB domain (Kruppel-associated box)"/>
    <property type="match status" value="1"/>
</dbReference>
<proteinExistence type="predicted"/>
<dbReference type="AlphaFoldDB" id="A0A8C3IB41"/>